<dbReference type="PANTHER" id="PTHR30258:SF29">
    <property type="entry name" value="MSHA PILUS ASSEMBLY ATPASE MSHE"/>
    <property type="match status" value="1"/>
</dbReference>
<dbReference type="FunFam" id="3.30.300.160:FF:000002">
    <property type="entry name" value="Type II secretion system protein E"/>
    <property type="match status" value="1"/>
</dbReference>
<dbReference type="Pfam" id="PF05157">
    <property type="entry name" value="MshEN"/>
    <property type="match status" value="1"/>
</dbReference>
<dbReference type="InterPro" id="IPR027417">
    <property type="entry name" value="P-loop_NTPase"/>
</dbReference>
<proteinExistence type="inferred from homology"/>
<dbReference type="Gene3D" id="3.30.450.90">
    <property type="match status" value="1"/>
</dbReference>
<dbReference type="InterPro" id="IPR037257">
    <property type="entry name" value="T2SS_E_N_sf"/>
</dbReference>
<reference evidence="5 6" key="1">
    <citation type="submission" date="2017-02" db="EMBL/GenBank/DDBJ databases">
        <authorList>
            <person name="Peterson S.W."/>
        </authorList>
    </citation>
    <scope>NUCLEOTIDE SEQUENCE [LARGE SCALE GENOMIC DNA]</scope>
    <source>
        <strain evidence="5 6">CECT 9189</strain>
    </source>
</reference>
<dbReference type="OrthoDB" id="9804785at2"/>
<dbReference type="FunFam" id="3.40.50.300:FF:000398">
    <property type="entry name" value="Type IV pilus assembly ATPase PilB"/>
    <property type="match status" value="1"/>
</dbReference>
<dbReference type="Gene3D" id="3.30.300.160">
    <property type="entry name" value="Type II secretion system, protein E, N-terminal domain"/>
    <property type="match status" value="1"/>
</dbReference>
<keyword evidence="2" id="KW-0547">Nucleotide-binding</keyword>
<dbReference type="PROSITE" id="PS00662">
    <property type="entry name" value="T2SP_E"/>
    <property type="match status" value="1"/>
</dbReference>
<accession>A0A1T4SFX3</accession>
<sequence>MSLRLRKRLGDLLVDANIITQNDLDLALAKHQQTGRKLGDTLINMGFLTETEMLQFLAQQLGIALVDLTRIDIDSDSITLLSEVNARRLRALVLGRQGNTVRVAMSDPADLTSQEAVFDLLHNYQVELVIAPERQLLAAFDRYYRRTKEIASFAEQLKAEHQSDQGFSYGMEDTDKEKVTVVKLINSLFEDAIQVGASDIHIEPDADVLRIRQRIDGVLHETLLKENSVSAALVLRLKLMSGLDISEKRLPQDGRFNIKVRDHSVDVRISTMPIQHGESVVMRLLDQSAGILSLDEIGMPAELVERFRRQLKRPHGMLLVTGPTGSGKTTTLYGALNELNKPGKKLITAEDPVEYRLPRVNQVQVNNRIGLTFSSILRTFLRQDPDVILIGEMRDQETVEIGLRAALTGHLVLSTLHTNDAIDSALRMIDMEAPGYLVASSVRAVLAQRLVRRICPDCIEDDVLDESQLTWVEKRFPAYEKQLFRHGRGCHSCNFSGYKGRIGVFELLEMRQNMMDALRENNAVLFTQLARKSDGYKPLIESAMELALSGKTSIDEVLILGEGDILDDL</sequence>
<dbReference type="InterPro" id="IPR001482">
    <property type="entry name" value="T2SS/T4SS_dom"/>
</dbReference>
<dbReference type="SUPFAM" id="SSF160246">
    <property type="entry name" value="EspE N-terminal domain-like"/>
    <property type="match status" value="1"/>
</dbReference>
<dbReference type="SMART" id="SM00382">
    <property type="entry name" value="AAA"/>
    <property type="match status" value="1"/>
</dbReference>
<organism evidence="5 6">
    <name type="scientific">Photobacterium toruni</name>
    <dbReference type="NCBI Taxonomy" id="1935446"/>
    <lineage>
        <taxon>Bacteria</taxon>
        <taxon>Pseudomonadati</taxon>
        <taxon>Pseudomonadota</taxon>
        <taxon>Gammaproteobacteria</taxon>
        <taxon>Vibrionales</taxon>
        <taxon>Vibrionaceae</taxon>
        <taxon>Photobacterium</taxon>
    </lineage>
</organism>
<evidence type="ECO:0000256" key="1">
    <source>
        <dbReference type="ARBA" id="ARBA00006611"/>
    </source>
</evidence>
<dbReference type="GO" id="GO:0005886">
    <property type="term" value="C:plasma membrane"/>
    <property type="evidence" value="ECO:0007669"/>
    <property type="project" value="TreeGrafter"/>
</dbReference>
<dbReference type="Pfam" id="PF00437">
    <property type="entry name" value="T2SSE"/>
    <property type="match status" value="1"/>
</dbReference>
<evidence type="ECO:0000313" key="5">
    <source>
        <dbReference type="EMBL" id="SKA27079.1"/>
    </source>
</evidence>
<name>A0A1T4SFX3_9GAMM</name>
<feature type="domain" description="Bacterial type II secretion system protein E" evidence="4">
    <location>
        <begin position="381"/>
        <end position="395"/>
    </location>
</feature>
<evidence type="ECO:0000256" key="2">
    <source>
        <dbReference type="ARBA" id="ARBA00022741"/>
    </source>
</evidence>
<dbReference type="PANTHER" id="PTHR30258">
    <property type="entry name" value="TYPE II SECRETION SYSTEM PROTEIN GSPE-RELATED"/>
    <property type="match status" value="1"/>
</dbReference>
<dbReference type="Proteomes" id="UP000191116">
    <property type="component" value="Unassembled WGS sequence"/>
</dbReference>
<dbReference type="GO" id="GO:0005524">
    <property type="term" value="F:ATP binding"/>
    <property type="evidence" value="ECO:0007669"/>
    <property type="project" value="UniProtKB-KW"/>
</dbReference>
<dbReference type="FunFam" id="3.30.450.90:FF:000001">
    <property type="entry name" value="Type II secretion system ATPase GspE"/>
    <property type="match status" value="1"/>
</dbReference>
<comment type="similarity">
    <text evidence="1">Belongs to the GSP E family.</text>
</comment>
<dbReference type="GO" id="GO:0016887">
    <property type="term" value="F:ATP hydrolysis activity"/>
    <property type="evidence" value="ECO:0007669"/>
    <property type="project" value="TreeGrafter"/>
</dbReference>
<dbReference type="SUPFAM" id="SSF52540">
    <property type="entry name" value="P-loop containing nucleoside triphosphate hydrolases"/>
    <property type="match status" value="1"/>
</dbReference>
<dbReference type="InterPro" id="IPR007831">
    <property type="entry name" value="T2SS_GspE_N"/>
</dbReference>
<protein>
    <submittedName>
        <fullName evidence="5">Type II secretion system protein E</fullName>
    </submittedName>
</protein>
<evidence type="ECO:0000256" key="3">
    <source>
        <dbReference type="ARBA" id="ARBA00022840"/>
    </source>
</evidence>
<dbReference type="RefSeq" id="WP_080174425.1">
    <property type="nucleotide sequence ID" value="NZ_AP024854.1"/>
</dbReference>
<dbReference type="InterPro" id="IPR003593">
    <property type="entry name" value="AAA+_ATPase"/>
</dbReference>
<dbReference type="CDD" id="cd01129">
    <property type="entry name" value="PulE-GspE-like"/>
    <property type="match status" value="1"/>
</dbReference>
<dbReference type="AlphaFoldDB" id="A0A1T4SFX3"/>
<evidence type="ECO:0000259" key="4">
    <source>
        <dbReference type="PROSITE" id="PS00662"/>
    </source>
</evidence>
<keyword evidence="3" id="KW-0067">ATP-binding</keyword>
<evidence type="ECO:0000313" key="6">
    <source>
        <dbReference type="Proteomes" id="UP000191116"/>
    </source>
</evidence>
<dbReference type="Gene3D" id="3.40.50.300">
    <property type="entry name" value="P-loop containing nucleotide triphosphate hydrolases"/>
    <property type="match status" value="1"/>
</dbReference>
<dbReference type="EMBL" id="FUWP01000006">
    <property type="protein sequence ID" value="SKA27079.1"/>
    <property type="molecule type" value="Genomic_DNA"/>
</dbReference>
<gene>
    <name evidence="5" type="primary">epsE_1</name>
    <name evidence="5" type="ORF">CZ814_01568</name>
</gene>